<dbReference type="AlphaFoldDB" id="A0A2X1WK44"/>
<protein>
    <submittedName>
        <fullName evidence="1">Protein of uncharacterized function (DUF3465)</fullName>
    </submittedName>
</protein>
<dbReference type="PROSITE" id="PS51257">
    <property type="entry name" value="PROKAR_LIPOPROTEIN"/>
    <property type="match status" value="1"/>
</dbReference>
<dbReference type="InterPro" id="IPR021856">
    <property type="entry name" value="DUF3465"/>
</dbReference>
<sequence length="162" mass="17936">MKIQHVISVVALSISSLTLIGCGGGSDNSNQTAPPNIIPPVVDIPDETLDHQGEMKILEAYIVQKSGFQVQSSGIVHTLLPDDTQGTPHQKFILSLPSGHTLLIAHNIELAPRVPNLREGDKVQFYGEYEWNHQGGVIHWTHKDPKQKHPDGWLKVNNVKYE</sequence>
<evidence type="ECO:0000313" key="1">
    <source>
        <dbReference type="EMBL" id="SPY46061.1"/>
    </source>
</evidence>
<dbReference type="Pfam" id="PF11948">
    <property type="entry name" value="DUF3465"/>
    <property type="match status" value="1"/>
</dbReference>
<gene>
    <name evidence="1" type="ORF">NCTC11647_04407</name>
</gene>
<organism evidence="1 2">
    <name type="scientific">Photobacterium damselae</name>
    <dbReference type="NCBI Taxonomy" id="38293"/>
    <lineage>
        <taxon>Bacteria</taxon>
        <taxon>Pseudomonadati</taxon>
        <taxon>Pseudomonadota</taxon>
        <taxon>Gammaproteobacteria</taxon>
        <taxon>Vibrionales</taxon>
        <taxon>Vibrionaceae</taxon>
        <taxon>Photobacterium</taxon>
    </lineage>
</organism>
<accession>A0A2X1WK44</accession>
<dbReference type="Proteomes" id="UP000251647">
    <property type="component" value="Unassembled WGS sequence"/>
</dbReference>
<dbReference type="RefSeq" id="WP_080551815.1">
    <property type="nucleotide sequence ID" value="NZ_JAATTX010000026.1"/>
</dbReference>
<dbReference type="EMBL" id="UATL01000008">
    <property type="protein sequence ID" value="SPY46061.1"/>
    <property type="molecule type" value="Genomic_DNA"/>
</dbReference>
<proteinExistence type="predicted"/>
<reference evidence="1 2" key="1">
    <citation type="submission" date="2018-06" db="EMBL/GenBank/DDBJ databases">
        <authorList>
            <consortium name="Pathogen Informatics"/>
            <person name="Doyle S."/>
        </authorList>
    </citation>
    <scope>NUCLEOTIDE SEQUENCE [LARGE SCALE GENOMIC DNA]</scope>
    <source>
        <strain evidence="1 2">NCTC11647</strain>
    </source>
</reference>
<name>A0A2X1WK44_PHODM</name>
<evidence type="ECO:0000313" key="2">
    <source>
        <dbReference type="Proteomes" id="UP000251647"/>
    </source>
</evidence>